<gene>
    <name evidence="1" type="ORF">SAMN02910280_1760</name>
</gene>
<protein>
    <submittedName>
        <fullName evidence="1">Uncharacterized protein</fullName>
    </submittedName>
</protein>
<evidence type="ECO:0000313" key="1">
    <source>
        <dbReference type="EMBL" id="SFW30863.1"/>
    </source>
</evidence>
<accession>A0A1K1N698</accession>
<dbReference type="RefSeq" id="WP_072300030.1">
    <property type="nucleotide sequence ID" value="NZ_CAMIZA010000010.1"/>
</dbReference>
<proteinExistence type="predicted"/>
<reference evidence="1 2" key="1">
    <citation type="submission" date="2016-11" db="EMBL/GenBank/DDBJ databases">
        <authorList>
            <person name="Jaros S."/>
            <person name="Januszkiewicz K."/>
            <person name="Wedrychowicz H."/>
        </authorList>
    </citation>
    <scope>NUCLEOTIDE SEQUENCE [LARGE SCALE GENOMIC DNA]</scope>
    <source>
        <strain evidence="1 2">YL228</strain>
    </source>
</reference>
<dbReference type="EMBL" id="FPIP01000003">
    <property type="protein sequence ID" value="SFW30863.1"/>
    <property type="molecule type" value="Genomic_DNA"/>
</dbReference>
<evidence type="ECO:0000313" key="2">
    <source>
        <dbReference type="Proteomes" id="UP000183461"/>
    </source>
</evidence>
<organism evidence="1 2">
    <name type="scientific">Ruminococcus flavefaciens</name>
    <dbReference type="NCBI Taxonomy" id="1265"/>
    <lineage>
        <taxon>Bacteria</taxon>
        <taxon>Bacillati</taxon>
        <taxon>Bacillota</taxon>
        <taxon>Clostridia</taxon>
        <taxon>Eubacteriales</taxon>
        <taxon>Oscillospiraceae</taxon>
        <taxon>Ruminococcus</taxon>
    </lineage>
</organism>
<dbReference type="AlphaFoldDB" id="A0A1K1N698"/>
<sequence length="59" mass="6796">MSKNKKKIPVPEPESDDEYICPAASWDNMTGTIPYSAEDMMERASYDEVHPFLHEYEGD</sequence>
<name>A0A1K1N698_RUMFL</name>
<dbReference type="Proteomes" id="UP000183461">
    <property type="component" value="Unassembled WGS sequence"/>
</dbReference>